<organism evidence="1 2">
    <name type="scientific">Pseudaeromonas paramecii</name>
    <dbReference type="NCBI Taxonomy" id="2138166"/>
    <lineage>
        <taxon>Bacteria</taxon>
        <taxon>Pseudomonadati</taxon>
        <taxon>Pseudomonadota</taxon>
        <taxon>Gammaproteobacteria</taxon>
        <taxon>Aeromonadales</taxon>
        <taxon>Aeromonadaceae</taxon>
        <taxon>Pseudaeromonas</taxon>
    </lineage>
</organism>
<evidence type="ECO:0000313" key="1">
    <source>
        <dbReference type="EMBL" id="GAA4494419.1"/>
    </source>
</evidence>
<dbReference type="EMBL" id="BAABFC010000003">
    <property type="protein sequence ID" value="GAA4494419.1"/>
    <property type="molecule type" value="Genomic_DNA"/>
</dbReference>
<proteinExistence type="predicted"/>
<keyword evidence="2" id="KW-1185">Reference proteome</keyword>
<dbReference type="RefSeq" id="WP_345009921.1">
    <property type="nucleotide sequence ID" value="NZ_BAABFC010000003.1"/>
</dbReference>
<evidence type="ECO:0000313" key="2">
    <source>
        <dbReference type="Proteomes" id="UP001501321"/>
    </source>
</evidence>
<reference evidence="2" key="1">
    <citation type="journal article" date="2019" name="Int. J. Syst. Evol. Microbiol.">
        <title>The Global Catalogue of Microorganisms (GCM) 10K type strain sequencing project: providing services to taxonomists for standard genome sequencing and annotation.</title>
        <authorList>
            <consortium name="The Broad Institute Genomics Platform"/>
            <consortium name="The Broad Institute Genome Sequencing Center for Infectious Disease"/>
            <person name="Wu L."/>
            <person name="Ma J."/>
        </authorList>
    </citation>
    <scope>NUCLEOTIDE SEQUENCE [LARGE SCALE GENOMIC DNA]</scope>
    <source>
        <strain evidence="2">JCM 32226</strain>
    </source>
</reference>
<dbReference type="Proteomes" id="UP001501321">
    <property type="component" value="Unassembled WGS sequence"/>
</dbReference>
<protein>
    <submittedName>
        <fullName evidence="1">Uncharacterized protein</fullName>
    </submittedName>
</protein>
<name>A0ABP8PWY4_9GAMM</name>
<accession>A0ABP8PWY4</accession>
<sequence>MFHGIASVARQDWPATYTMDKGVSDTRTLAPVTRVNQEAQTQDPQTRDQTRQWLVAGAKHHQQQAVFDAYLDGSDQARHDNQGPDLYDWYREARVQRQLNNWLDDATGDTPAPTPRHTLASRYGEAATRPGQVFSVAV</sequence>
<gene>
    <name evidence="1" type="ORF">GCM10023095_05990</name>
</gene>
<comment type="caution">
    <text evidence="1">The sequence shown here is derived from an EMBL/GenBank/DDBJ whole genome shotgun (WGS) entry which is preliminary data.</text>
</comment>